<reference evidence="2" key="1">
    <citation type="submission" date="2022-11" db="UniProtKB">
        <authorList>
            <consortium name="WormBaseParasite"/>
        </authorList>
    </citation>
    <scope>IDENTIFICATION</scope>
</reference>
<protein>
    <submittedName>
        <fullName evidence="2">ATP-dependent RNA helicase</fullName>
    </submittedName>
</protein>
<name>A0AC34PYZ8_9BILA</name>
<accession>A0AC34PYZ8</accession>
<dbReference type="Proteomes" id="UP000887576">
    <property type="component" value="Unplaced"/>
</dbReference>
<evidence type="ECO:0000313" key="2">
    <source>
        <dbReference type="WBParaSite" id="JU765_v2.g11237.t1"/>
    </source>
</evidence>
<evidence type="ECO:0000313" key="1">
    <source>
        <dbReference type="Proteomes" id="UP000887576"/>
    </source>
</evidence>
<organism evidence="1 2">
    <name type="scientific">Panagrolaimus sp. JU765</name>
    <dbReference type="NCBI Taxonomy" id="591449"/>
    <lineage>
        <taxon>Eukaryota</taxon>
        <taxon>Metazoa</taxon>
        <taxon>Ecdysozoa</taxon>
        <taxon>Nematoda</taxon>
        <taxon>Chromadorea</taxon>
        <taxon>Rhabditida</taxon>
        <taxon>Tylenchina</taxon>
        <taxon>Panagrolaimomorpha</taxon>
        <taxon>Panagrolaimoidea</taxon>
        <taxon>Panagrolaimidae</taxon>
        <taxon>Panagrolaimus</taxon>
    </lineage>
</organism>
<dbReference type="WBParaSite" id="JU765_v2.g11237.t1">
    <property type="protein sequence ID" value="JU765_v2.g11237.t1"/>
    <property type="gene ID" value="JU765_v2.g11237"/>
</dbReference>
<proteinExistence type="predicted"/>
<sequence>MSRGRGLAYVSGSRPEGRPMPPMNNGFDDEFAEDSNMYTGRRPPAPMPVYGGPSSRPYNSNGQVYRDTVPPQNNFDEPPRPVPNMSRPSQGYSDGPGYGGRPVPNDMRQRMDNGRPPPPYEDRPYDQGPRGQPRSDVRDFGSSRGPPPSTTYRAENRYDLGRMNQNTAVMQNGVERSTRTGYPPQNDRQYQGSQPPYQVNQMRQEQQPQYNQMRQDRPSNDVRMNNGMNGGPYRPPQNNGRDFGGPTFGGAGYQDDRNGGRPNYQDDRSGGRQNYQSNGYSSRPPQDSYRQPQDNYINNGPSRDYGPRSGYPPQQNGYGRDVPMGRNPGQYSPTEMYEMNNRLANSVPPTRGGFGVAGRGGNTLRGSFTNGSATRGGAVSRAPEVSRFEQRYESQNVNKDEKKNRAPRNFKPEDRTVQDIVNYDREIAERDGNKIDEDADITVEGADVELVCQNWSDMELHPKLIENIEKSGYIRPRKVQQYTVPYVKDGYDCQVQCETGTGKTAAFLIPVIDMCAKLLEKGEKFSSCAPIALIISPTRELFIDMCAKLLEKGEKFSSCAPIALIISPTRELCNQLYDESKKFAEGTKVKVARCFGEYNVRDNIQQLRIGCHVLCACLGRLLQFVREQHVNLTEVKYLVIDEADRLIGDINNQEIIELLQTPDLNNKRQTMLFSATLDDPSVTVLVEEAFKLDKRVMIKANNKSNVRLNYEVHLLQDQNAKHQEIVKYIQQITKDGNCPKILIFVNKKVDTDTVAIRLTQQNLIATTIHGDRGQDLRQEAMGTFKNDLRQEAMGTFKNGKTPILVATDVAARGVDIKDLDYVINFDLPKEPATFVQRCGRTGRTHKGTAVSFFNPIEDALFKTHLAEIIVDAGQQCPDFLLDDYDFNRDYSEAVVLEEQDSNVVIEEPLQDNDSVQNDDENSEVNGNVNDHEAVVEHMEESVEMLSLANAAVTKGSTPQEVIHDANADEGWD</sequence>